<dbReference type="PANTHER" id="PTHR12729:SF6">
    <property type="entry name" value="TRNA(HIS) GUANYLYLTRANSFERASE-RELATED"/>
    <property type="match status" value="1"/>
</dbReference>
<evidence type="ECO:0000313" key="3">
    <source>
        <dbReference type="Proteomes" id="UP001151760"/>
    </source>
</evidence>
<reference evidence="2" key="2">
    <citation type="submission" date="2022-01" db="EMBL/GenBank/DDBJ databases">
        <authorList>
            <person name="Yamashiro T."/>
            <person name="Shiraishi A."/>
            <person name="Satake H."/>
            <person name="Nakayama K."/>
        </authorList>
    </citation>
    <scope>NUCLEOTIDE SEQUENCE</scope>
</reference>
<accession>A0ABQ5FC48</accession>
<feature type="non-terminal residue" evidence="2">
    <location>
        <position position="1"/>
    </location>
</feature>
<dbReference type="InterPro" id="IPR038469">
    <property type="entry name" value="tRNAHis_GuaTrfase_Thg1_sf"/>
</dbReference>
<organism evidence="2 3">
    <name type="scientific">Tanacetum coccineum</name>
    <dbReference type="NCBI Taxonomy" id="301880"/>
    <lineage>
        <taxon>Eukaryota</taxon>
        <taxon>Viridiplantae</taxon>
        <taxon>Streptophyta</taxon>
        <taxon>Embryophyta</taxon>
        <taxon>Tracheophyta</taxon>
        <taxon>Spermatophyta</taxon>
        <taxon>Magnoliopsida</taxon>
        <taxon>eudicotyledons</taxon>
        <taxon>Gunneridae</taxon>
        <taxon>Pentapetalae</taxon>
        <taxon>asterids</taxon>
        <taxon>campanulids</taxon>
        <taxon>Asterales</taxon>
        <taxon>Asteraceae</taxon>
        <taxon>Asteroideae</taxon>
        <taxon>Anthemideae</taxon>
        <taxon>Anthemidinae</taxon>
        <taxon>Tanacetum</taxon>
    </lineage>
</organism>
<evidence type="ECO:0000313" key="2">
    <source>
        <dbReference type="EMBL" id="GJT60812.1"/>
    </source>
</evidence>
<feature type="domain" description="tRNAHis guanylyltransferase catalytic" evidence="1">
    <location>
        <begin position="1"/>
        <end position="99"/>
    </location>
</feature>
<dbReference type="InterPro" id="IPR024956">
    <property type="entry name" value="tRNAHis_GuaTrfase_cat"/>
</dbReference>
<keyword evidence="3" id="KW-1185">Reference proteome</keyword>
<name>A0ABQ5FC48_9ASTR</name>
<dbReference type="PANTHER" id="PTHR12729">
    <property type="entry name" value="TRNA(HIS) GUANYLYLTRANSFERASE-RELATED"/>
    <property type="match status" value="1"/>
</dbReference>
<proteinExistence type="predicted"/>
<dbReference type="Proteomes" id="UP001151760">
    <property type="component" value="Unassembled WGS sequence"/>
</dbReference>
<dbReference type="InterPro" id="IPR007537">
    <property type="entry name" value="tRNAHis_GuaTrfase_Thg1"/>
</dbReference>
<dbReference type="Pfam" id="PF04446">
    <property type="entry name" value="Thg1"/>
    <property type="match status" value="1"/>
</dbReference>
<protein>
    <submittedName>
        <fullName evidence="2">tRNA(His) guanylyltransferase 1-like protein isoform X1</fullName>
    </submittedName>
</protein>
<comment type="caution">
    <text evidence="2">The sequence shown here is derived from an EMBL/GenBank/DDBJ whole genome shotgun (WGS) entry which is preliminary data.</text>
</comment>
<reference evidence="2" key="1">
    <citation type="journal article" date="2022" name="Int. J. Mol. Sci.">
        <title>Draft Genome of Tanacetum Coccineum: Genomic Comparison of Closely Related Tanacetum-Family Plants.</title>
        <authorList>
            <person name="Yamashiro T."/>
            <person name="Shiraishi A."/>
            <person name="Nakayama K."/>
            <person name="Satake H."/>
        </authorList>
    </citation>
    <scope>NUCLEOTIDE SEQUENCE</scope>
</reference>
<dbReference type="EMBL" id="BQNB010017232">
    <property type="protein sequence ID" value="GJT60812.1"/>
    <property type="molecule type" value="Genomic_DNA"/>
</dbReference>
<gene>
    <name evidence="2" type="ORF">Tco_1004345</name>
</gene>
<sequence>FCELNGFEKPNDIKAQNLINACAVAVCKECPDIILAYGFGDEYSFIFKRDTDHFSRRASKLLSVIVSLFTSSYGMKWIEFFPHKDMRSSALFEGEVLCLKASTDIQAYLATNKKNVSKLPTDNSTRGGKFAFLSMGRVTIYTLYPNIYQWAGLPEN</sequence>
<dbReference type="Gene3D" id="3.30.70.3000">
    <property type="match status" value="1"/>
</dbReference>
<evidence type="ECO:0000259" key="1">
    <source>
        <dbReference type="Pfam" id="PF04446"/>
    </source>
</evidence>